<evidence type="ECO:0000256" key="2">
    <source>
        <dbReference type="PROSITE-ProRule" id="PRU00176"/>
    </source>
</evidence>
<evidence type="ECO:0000313" key="6">
    <source>
        <dbReference type="Proteomes" id="UP000054558"/>
    </source>
</evidence>
<evidence type="ECO:0000256" key="1">
    <source>
        <dbReference type="ARBA" id="ARBA00022884"/>
    </source>
</evidence>
<feature type="compositionally biased region" description="Acidic residues" evidence="3">
    <location>
        <begin position="1"/>
        <end position="43"/>
    </location>
</feature>
<evidence type="ECO:0000256" key="3">
    <source>
        <dbReference type="SAM" id="MobiDB-lite"/>
    </source>
</evidence>
<protein>
    <recommendedName>
        <fullName evidence="4">RRM domain-containing protein</fullName>
    </recommendedName>
</protein>
<dbReference type="OrthoDB" id="3800936at2759"/>
<dbReference type="SUPFAM" id="SSF54928">
    <property type="entry name" value="RNA-binding domain, RBD"/>
    <property type="match status" value="2"/>
</dbReference>
<dbReference type="GO" id="GO:0003729">
    <property type="term" value="F:mRNA binding"/>
    <property type="evidence" value="ECO:0000318"/>
    <property type="project" value="GO_Central"/>
</dbReference>
<dbReference type="EMBL" id="DF237298">
    <property type="protein sequence ID" value="GAQ87382.1"/>
    <property type="molecule type" value="Genomic_DNA"/>
</dbReference>
<gene>
    <name evidence="5" type="ORF">KFL_003490060</name>
</gene>
<organism evidence="5 6">
    <name type="scientific">Klebsormidium nitens</name>
    <name type="common">Green alga</name>
    <name type="synonym">Ulothrix nitens</name>
    <dbReference type="NCBI Taxonomy" id="105231"/>
    <lineage>
        <taxon>Eukaryota</taxon>
        <taxon>Viridiplantae</taxon>
        <taxon>Streptophyta</taxon>
        <taxon>Klebsormidiophyceae</taxon>
        <taxon>Klebsormidiales</taxon>
        <taxon>Klebsormidiaceae</taxon>
        <taxon>Klebsormidium</taxon>
    </lineage>
</organism>
<keyword evidence="6" id="KW-1185">Reference proteome</keyword>
<dbReference type="CDD" id="cd00590">
    <property type="entry name" value="RRM_SF"/>
    <property type="match status" value="1"/>
</dbReference>
<dbReference type="GO" id="GO:0005634">
    <property type="term" value="C:nucleus"/>
    <property type="evidence" value="ECO:0000318"/>
    <property type="project" value="GO_Central"/>
</dbReference>
<feature type="domain" description="RRM" evidence="4">
    <location>
        <begin position="161"/>
        <end position="239"/>
    </location>
</feature>
<dbReference type="PANTHER" id="PTHR21245">
    <property type="entry name" value="HETEROGENEOUS NUCLEAR RIBONUCLEOPROTEIN"/>
    <property type="match status" value="1"/>
</dbReference>
<proteinExistence type="predicted"/>
<dbReference type="InterPro" id="IPR012677">
    <property type="entry name" value="Nucleotide-bd_a/b_plait_sf"/>
</dbReference>
<feature type="compositionally biased region" description="Low complexity" evidence="3">
    <location>
        <begin position="524"/>
        <end position="537"/>
    </location>
</feature>
<dbReference type="STRING" id="105231.A0A1Y1IBN6"/>
<feature type="compositionally biased region" description="Acidic residues" evidence="3">
    <location>
        <begin position="51"/>
        <end position="98"/>
    </location>
</feature>
<dbReference type="InterPro" id="IPR000504">
    <property type="entry name" value="RRM_dom"/>
</dbReference>
<sequence length="544" mass="59185">MDEEQEAYAEHHEEEEEEDSDVDVEDDGNDEHENNNEEEEGEGGDGMQDHDDQEDHEANEENEDEELEEEGGEGEEEEEQDLVVGEGEDNDGEGEGEGEGTNMEADGDEGEDHEGEGAQAETEAAETAEAAKEGGEHHKEEGKKWDGDADKDPMKLPPHGTEVFVGGIPQGTTEDELKEAFSSAGEVFAVRIARDPQDQTPRGFAFVTYREREAAAKAVTDFQSLEIKGKSVRVNNSQSKHRLFVGGIPRDLTKETLREHLEEVTLGAESIDVPTNPQNPSQNRGFLFIDFYNHAAAEHSRRKMIRQDFRLGGRQVTISWAEAKSSETSASELAQVKVLYVKGLPESATDEKLRELFVKYGEIERAVIPPPKPGQPPRNFGFVHFVDRKAAIAAMEKDQKHEMEGNELEVSLARPPPERQPRASQGAQMATAFAGISYQQPYGGYVAPARGANAYGAYGTAYSGGSSRRGGQTQVQPAMPFIQAPAGMTMVPMQLPDGQVGYILQQAGGAGAGTGPVRGGRQASSSYGSTSGSGQSGRRFHPYN</sequence>
<keyword evidence="1 2" id="KW-0694">RNA-binding</keyword>
<dbReference type="OMA" id="YPYNAGP"/>
<feature type="domain" description="RRM" evidence="4">
    <location>
        <begin position="337"/>
        <end position="415"/>
    </location>
</feature>
<evidence type="ECO:0000313" key="5">
    <source>
        <dbReference type="EMBL" id="GAQ87382.1"/>
    </source>
</evidence>
<dbReference type="AlphaFoldDB" id="A0A1Y1IBN6"/>
<feature type="domain" description="RRM" evidence="4">
    <location>
        <begin position="241"/>
        <end position="323"/>
    </location>
</feature>
<feature type="compositionally biased region" description="Acidic residues" evidence="3">
    <location>
        <begin position="105"/>
        <end position="114"/>
    </location>
</feature>
<dbReference type="PROSITE" id="PS50102">
    <property type="entry name" value="RRM"/>
    <property type="match status" value="3"/>
</dbReference>
<feature type="compositionally biased region" description="Low complexity" evidence="3">
    <location>
        <begin position="117"/>
        <end position="128"/>
    </location>
</feature>
<dbReference type="InterPro" id="IPR035979">
    <property type="entry name" value="RBD_domain_sf"/>
</dbReference>
<dbReference type="Pfam" id="PF00076">
    <property type="entry name" value="RRM_1"/>
    <property type="match status" value="3"/>
</dbReference>
<evidence type="ECO:0000259" key="4">
    <source>
        <dbReference type="PROSITE" id="PS50102"/>
    </source>
</evidence>
<dbReference type="SMART" id="SM00360">
    <property type="entry name" value="RRM"/>
    <property type="match status" value="3"/>
</dbReference>
<dbReference type="Gene3D" id="3.30.70.330">
    <property type="match status" value="3"/>
</dbReference>
<accession>A0A1Y1IBN6</accession>
<reference evidence="5 6" key="1">
    <citation type="journal article" date="2014" name="Nat. Commun.">
        <title>Klebsormidium flaccidum genome reveals primary factors for plant terrestrial adaptation.</title>
        <authorList>
            <person name="Hori K."/>
            <person name="Maruyama F."/>
            <person name="Fujisawa T."/>
            <person name="Togashi T."/>
            <person name="Yamamoto N."/>
            <person name="Seo M."/>
            <person name="Sato S."/>
            <person name="Yamada T."/>
            <person name="Mori H."/>
            <person name="Tajima N."/>
            <person name="Moriyama T."/>
            <person name="Ikeuchi M."/>
            <person name="Watanabe M."/>
            <person name="Wada H."/>
            <person name="Kobayashi K."/>
            <person name="Saito M."/>
            <person name="Masuda T."/>
            <person name="Sasaki-Sekimoto Y."/>
            <person name="Mashiguchi K."/>
            <person name="Awai K."/>
            <person name="Shimojima M."/>
            <person name="Masuda S."/>
            <person name="Iwai M."/>
            <person name="Nobusawa T."/>
            <person name="Narise T."/>
            <person name="Kondo S."/>
            <person name="Saito H."/>
            <person name="Sato R."/>
            <person name="Murakawa M."/>
            <person name="Ihara Y."/>
            <person name="Oshima-Yamada Y."/>
            <person name="Ohtaka K."/>
            <person name="Satoh M."/>
            <person name="Sonobe K."/>
            <person name="Ishii M."/>
            <person name="Ohtani R."/>
            <person name="Kanamori-Sato M."/>
            <person name="Honoki R."/>
            <person name="Miyazaki D."/>
            <person name="Mochizuki H."/>
            <person name="Umetsu J."/>
            <person name="Higashi K."/>
            <person name="Shibata D."/>
            <person name="Kamiya Y."/>
            <person name="Sato N."/>
            <person name="Nakamura Y."/>
            <person name="Tabata S."/>
            <person name="Ida S."/>
            <person name="Kurokawa K."/>
            <person name="Ohta H."/>
        </authorList>
    </citation>
    <scope>NUCLEOTIDE SEQUENCE [LARGE SCALE GENOMIC DNA]</scope>
    <source>
        <strain evidence="5 6">NIES-2285</strain>
    </source>
</reference>
<feature type="region of interest" description="Disordered" evidence="3">
    <location>
        <begin position="510"/>
        <end position="544"/>
    </location>
</feature>
<feature type="region of interest" description="Disordered" evidence="3">
    <location>
        <begin position="1"/>
        <end position="161"/>
    </location>
</feature>
<name>A0A1Y1IBN6_KLENI</name>
<dbReference type="Proteomes" id="UP000054558">
    <property type="component" value="Unassembled WGS sequence"/>
</dbReference>
<feature type="compositionally biased region" description="Basic and acidic residues" evidence="3">
    <location>
        <begin position="129"/>
        <end position="154"/>
    </location>
</feature>